<name>A0A160PQG1_9CORY</name>
<proteinExistence type="predicted"/>
<dbReference type="Pfam" id="PF08713">
    <property type="entry name" value="DNA_alkylation"/>
    <property type="match status" value="1"/>
</dbReference>
<dbReference type="PANTHER" id="PTHR41291:SF1">
    <property type="entry name" value="DNA ALKYLATION REPAIR PROTEIN"/>
    <property type="match status" value="1"/>
</dbReference>
<sequence length="243" mass="27466">MYIIGQLSKSDQNTGAGKFKPMTSKLVESTLASLKELEDPKILTVNERHGDDHAVNLTKLRAVAKDLKKNQPLARELWATNDTVARLVALLICRPKEFSQAELDSMIREARTPKVLDWLINYVVKKNPHWNDLRMLWLEDAAENVAAAGWSLNTHAVITNPDVVDDSALLNAIEASMKNALPRAQWSMNECLAQIGIHRPKLRERAIEIGERLEVLKDYPTPPNCTSPYAPIWIAEMVRRQNK</sequence>
<dbReference type="SUPFAM" id="SSF48371">
    <property type="entry name" value="ARM repeat"/>
    <property type="match status" value="1"/>
</dbReference>
<reference evidence="1 2" key="1">
    <citation type="submission" date="2016-02" db="EMBL/GenBank/DDBJ databases">
        <title>Corynebacterium glutamicum N24 whole genome sequencing project.</title>
        <authorList>
            <person name="Matsutani M."/>
            <person name="Nangtapong N."/>
            <person name="Yakushi T."/>
            <person name="Matsushita K."/>
        </authorList>
    </citation>
    <scope>NUCLEOTIDE SEQUENCE [LARGE SCALE GENOMIC DNA]</scope>
    <source>
        <strain evidence="1 2">N24</strain>
    </source>
</reference>
<dbReference type="EMBL" id="AP017369">
    <property type="protein sequence ID" value="BAU95826.1"/>
    <property type="molecule type" value="Genomic_DNA"/>
</dbReference>
<dbReference type="PANTHER" id="PTHR41291">
    <property type="entry name" value="DNA ALKYLATION REPAIR PROTEIN"/>
    <property type="match status" value="1"/>
</dbReference>
<dbReference type="InterPro" id="IPR014825">
    <property type="entry name" value="DNA_alkylation"/>
</dbReference>
<keyword evidence="2" id="KW-1185">Reference proteome</keyword>
<gene>
    <name evidence="1" type="ORF">N24_1564</name>
</gene>
<dbReference type="KEGG" id="csur:N24_1564"/>
<dbReference type="AlphaFoldDB" id="A0A160PQG1"/>
<evidence type="ECO:0000313" key="1">
    <source>
        <dbReference type="EMBL" id="BAU95826.1"/>
    </source>
</evidence>
<dbReference type="Proteomes" id="UP000218244">
    <property type="component" value="Chromosome"/>
</dbReference>
<organism evidence="1 2">
    <name type="scientific">Corynebacterium suranareeae</name>
    <dbReference type="NCBI Taxonomy" id="2506452"/>
    <lineage>
        <taxon>Bacteria</taxon>
        <taxon>Bacillati</taxon>
        <taxon>Actinomycetota</taxon>
        <taxon>Actinomycetes</taxon>
        <taxon>Mycobacteriales</taxon>
        <taxon>Corynebacteriaceae</taxon>
        <taxon>Corynebacterium</taxon>
    </lineage>
</organism>
<dbReference type="InterPro" id="IPR016024">
    <property type="entry name" value="ARM-type_fold"/>
</dbReference>
<protein>
    <recommendedName>
        <fullName evidence="3">DNA alkylation repair protein</fullName>
    </recommendedName>
</protein>
<evidence type="ECO:0008006" key="3">
    <source>
        <dbReference type="Google" id="ProtNLM"/>
    </source>
</evidence>
<accession>A0A160PQG1</accession>
<evidence type="ECO:0000313" key="2">
    <source>
        <dbReference type="Proteomes" id="UP000218244"/>
    </source>
</evidence>